<feature type="transmembrane region" description="Helical" evidence="1">
    <location>
        <begin position="80"/>
        <end position="102"/>
    </location>
</feature>
<accession>A0A3M8DV06</accession>
<name>A0A3M8DV06_9BACL</name>
<dbReference type="Proteomes" id="UP000271031">
    <property type="component" value="Unassembled WGS sequence"/>
</dbReference>
<comment type="caution">
    <text evidence="2">The sequence shown here is derived from an EMBL/GenBank/DDBJ whole genome shotgun (WGS) entry which is preliminary data.</text>
</comment>
<dbReference type="EMBL" id="RHHQ01000004">
    <property type="protein sequence ID" value="RNB91902.1"/>
    <property type="molecule type" value="Genomic_DNA"/>
</dbReference>
<proteinExistence type="predicted"/>
<evidence type="ECO:0008006" key="4">
    <source>
        <dbReference type="Google" id="ProtNLM"/>
    </source>
</evidence>
<evidence type="ECO:0000313" key="2">
    <source>
        <dbReference type="EMBL" id="RNB91902.1"/>
    </source>
</evidence>
<keyword evidence="1" id="KW-1133">Transmembrane helix</keyword>
<feature type="transmembrane region" description="Helical" evidence="1">
    <location>
        <begin position="44"/>
        <end position="68"/>
    </location>
</feature>
<organism evidence="2 3">
    <name type="scientific">Brevibacillus fluminis</name>
    <dbReference type="NCBI Taxonomy" id="511487"/>
    <lineage>
        <taxon>Bacteria</taxon>
        <taxon>Bacillati</taxon>
        <taxon>Bacillota</taxon>
        <taxon>Bacilli</taxon>
        <taxon>Bacillales</taxon>
        <taxon>Paenibacillaceae</taxon>
        <taxon>Brevibacillus</taxon>
    </lineage>
</organism>
<keyword evidence="3" id="KW-1185">Reference proteome</keyword>
<evidence type="ECO:0000256" key="1">
    <source>
        <dbReference type="SAM" id="Phobius"/>
    </source>
</evidence>
<gene>
    <name evidence="2" type="ORF">EDM56_03890</name>
</gene>
<protein>
    <recommendedName>
        <fullName evidence="4">DUF2975 domain-containing protein</fullName>
    </recommendedName>
</protein>
<evidence type="ECO:0000313" key="3">
    <source>
        <dbReference type="Proteomes" id="UP000271031"/>
    </source>
</evidence>
<reference evidence="2 3" key="1">
    <citation type="submission" date="2018-10" db="EMBL/GenBank/DDBJ databases">
        <title>Phylogenomics of Brevibacillus.</title>
        <authorList>
            <person name="Dunlap C."/>
        </authorList>
    </citation>
    <scope>NUCLEOTIDE SEQUENCE [LARGE SCALE GENOMIC DNA]</scope>
    <source>
        <strain evidence="2 3">JCM 15716</strain>
    </source>
</reference>
<dbReference type="AlphaFoldDB" id="A0A3M8DV06"/>
<dbReference type="RefSeq" id="WP_122916564.1">
    <property type="nucleotide sequence ID" value="NZ_RHHQ01000004.1"/>
</dbReference>
<dbReference type="OrthoDB" id="2622664at2"/>
<keyword evidence="1" id="KW-0472">Membrane</keyword>
<keyword evidence="1" id="KW-0812">Transmembrane</keyword>
<feature type="transmembrane region" description="Helical" evidence="1">
    <location>
        <begin position="117"/>
        <end position="141"/>
    </location>
</feature>
<sequence>MVAKVTTALVSSLVFCLSLAIVSYVPMIEHDPNSFYSSFFDLLVLFLIYAGPVYILGGIPSAILIEMLQRRIALTNRVGLYFFNVCAYLIAGVLVTFLLLLINSQGRLLTEAIRENLIFFVLGAIAAVLYYHVLMLLTFLYGRYRTAVKEK</sequence>